<reference evidence="6 7" key="1">
    <citation type="submission" date="2016-11" db="EMBL/GenBank/DDBJ databases">
        <authorList>
            <person name="Jaros S."/>
            <person name="Januszkiewicz K."/>
            <person name="Wedrychowicz H."/>
        </authorList>
    </citation>
    <scope>NUCLEOTIDE SEQUENCE [LARGE SCALE GENOMIC DNA]</scope>
    <source>
        <strain evidence="6 7">DSM 24574</strain>
    </source>
</reference>
<dbReference type="PANTHER" id="PTHR42884:SF14">
    <property type="entry name" value="NEUROENDOCRINE CONVERTASE 1"/>
    <property type="match status" value="1"/>
</dbReference>
<dbReference type="GO" id="GO:0016020">
    <property type="term" value="C:membrane"/>
    <property type="evidence" value="ECO:0007669"/>
    <property type="project" value="TreeGrafter"/>
</dbReference>
<dbReference type="Gene3D" id="3.40.50.200">
    <property type="entry name" value="Peptidase S8/S53 domain"/>
    <property type="match status" value="1"/>
</dbReference>
<dbReference type="AlphaFoldDB" id="A0A1M5WT63"/>
<dbReference type="PROSITE" id="PS00138">
    <property type="entry name" value="SUBTILASE_SER"/>
    <property type="match status" value="1"/>
</dbReference>
<dbReference type="PROSITE" id="PS51829">
    <property type="entry name" value="P_HOMO_B"/>
    <property type="match status" value="2"/>
</dbReference>
<organism evidence="6 7">
    <name type="scientific">Chryseolinea serpens</name>
    <dbReference type="NCBI Taxonomy" id="947013"/>
    <lineage>
        <taxon>Bacteria</taxon>
        <taxon>Pseudomonadati</taxon>
        <taxon>Bacteroidota</taxon>
        <taxon>Cytophagia</taxon>
        <taxon>Cytophagales</taxon>
        <taxon>Fulvivirgaceae</taxon>
        <taxon>Chryseolinea</taxon>
    </lineage>
</organism>
<evidence type="ECO:0000256" key="3">
    <source>
        <dbReference type="ARBA" id="ARBA00022825"/>
    </source>
</evidence>
<dbReference type="EMBL" id="FQWQ01000005">
    <property type="protein sequence ID" value="SHH90729.1"/>
    <property type="molecule type" value="Genomic_DNA"/>
</dbReference>
<dbReference type="PANTHER" id="PTHR42884">
    <property type="entry name" value="PROPROTEIN CONVERTASE SUBTILISIN/KEXIN-RELATED"/>
    <property type="match status" value="1"/>
</dbReference>
<evidence type="ECO:0000313" key="6">
    <source>
        <dbReference type="EMBL" id="SHH90729.1"/>
    </source>
</evidence>
<keyword evidence="3 4" id="KW-0720">Serine protease</keyword>
<dbReference type="Gene3D" id="2.60.120.260">
    <property type="entry name" value="Galactose-binding domain-like"/>
    <property type="match status" value="2"/>
</dbReference>
<feature type="active site" description="Charge relay system" evidence="4">
    <location>
        <position position="270"/>
    </location>
</feature>
<comment type="similarity">
    <text evidence="4">Belongs to the peptidase S8 family.</text>
</comment>
<dbReference type="GO" id="GO:0012505">
    <property type="term" value="C:endomembrane system"/>
    <property type="evidence" value="ECO:0007669"/>
    <property type="project" value="UniProtKB-ARBA"/>
</dbReference>
<dbReference type="GO" id="GO:0005737">
    <property type="term" value="C:cytoplasm"/>
    <property type="evidence" value="ECO:0007669"/>
    <property type="project" value="UniProtKB-ARBA"/>
</dbReference>
<proteinExistence type="inferred from homology"/>
<dbReference type="Pfam" id="PF01483">
    <property type="entry name" value="P_proprotein"/>
    <property type="match status" value="2"/>
</dbReference>
<dbReference type="InterPro" id="IPR015500">
    <property type="entry name" value="Peptidase_S8_subtilisin-rel"/>
</dbReference>
<dbReference type="InterPro" id="IPR002884">
    <property type="entry name" value="P_dom"/>
</dbReference>
<accession>A0A1M5WT63</accession>
<dbReference type="PRINTS" id="PR00723">
    <property type="entry name" value="SUBTILISIN"/>
</dbReference>
<dbReference type="PROSITE" id="PS51892">
    <property type="entry name" value="SUBTILASE"/>
    <property type="match status" value="1"/>
</dbReference>
<evidence type="ECO:0000313" key="7">
    <source>
        <dbReference type="Proteomes" id="UP000184212"/>
    </source>
</evidence>
<dbReference type="InterPro" id="IPR000209">
    <property type="entry name" value="Peptidase_S8/S53_dom"/>
</dbReference>
<evidence type="ECO:0000259" key="5">
    <source>
        <dbReference type="PROSITE" id="PS51829"/>
    </source>
</evidence>
<feature type="domain" description="P/Homo B" evidence="5">
    <location>
        <begin position="717"/>
        <end position="838"/>
    </location>
</feature>
<protein>
    <submittedName>
        <fullName evidence="6">Regulatory P domain of the subtilisin-like proprotein convertase</fullName>
    </submittedName>
</protein>
<evidence type="ECO:0000256" key="1">
    <source>
        <dbReference type="ARBA" id="ARBA00022670"/>
    </source>
</evidence>
<evidence type="ECO:0000256" key="4">
    <source>
        <dbReference type="PROSITE-ProRule" id="PRU01240"/>
    </source>
</evidence>
<dbReference type="RefSeq" id="WP_073141993.1">
    <property type="nucleotide sequence ID" value="NZ_FQWQ01000005.1"/>
</dbReference>
<sequence length="838" mass="90166">MATKKSKPASKLYTYQNGKKVFLRKKPDQFVVREAPEDLIGTDKMKALERTSPSSTRVTVSSAALDSEMKKMRKEAVTHHAYTREDSDAEFLITDRIIVTFKKPATHEKLSEFMAKYALILMKKYSDTEFLFQLTDQTGINPVKLVVAITETESSVATCEHDLNRRMKRTLNLPTDAKYNQQWHLHKRLVNPEFDQRSSSNCEDAWNLLGHFGSADVVVGITDDGCKIDHPDFDSPGKFATWGYMASLTLVHRDAISANPQNMYEPGSDHGTACCGVIGAEVDASLVVGAAPGCKLLPIKWESDGASLFISDDKFMTVLNFISDKVDVLSNSWGASPDETWSSNVVNKVKSLALTGGRRGKGIVFAWASGNENCPISFSSNLNIPYTSGVEVRPDGSGVWVGVETSKTFSHNLVGIPGVLQIAALASNAQRSHYSNYGTGISLCAPTNNVHEYYRLSVPGLGITTTSGEGPLFEDDFGGTSSATPLVAGIVGLVISANPTLTALEVVSVLQRSASKDLSMTGYPKTPPASFDTNTSWDISPVAPFDKGDFKNINHADGTWSPWFGFGKVDAARAVAEALRSVPGPVAGNTIVKSSTPGKTIPDNNPTGITDKIAVTEQGVIASIKIELDITHTYIGDLVVSLTSPQGTVILLHNRNGGSADNIKKTYDLQSLASLASLAGKTITGDWTLKVTDLAQVDTGVLNSWKLQFDLSTEQFVLLEDAPGIVIPDNNPTGIERSLQTSSGGTIKAVEVGIDITHTYIGDLVVNLVSPKGSVISLHSKMGGSADNLIKTYTFNNTIALKALLGEPLAGTWKLKVSDTVGQDVGKLNKWSLKLIKS</sequence>
<dbReference type="Proteomes" id="UP000184212">
    <property type="component" value="Unassembled WGS sequence"/>
</dbReference>
<dbReference type="InterPro" id="IPR036852">
    <property type="entry name" value="Peptidase_S8/S53_dom_sf"/>
</dbReference>
<keyword evidence="7" id="KW-1185">Reference proteome</keyword>
<dbReference type="SUPFAM" id="SSF52743">
    <property type="entry name" value="Subtilisin-like"/>
    <property type="match status" value="1"/>
</dbReference>
<dbReference type="PROSITE" id="PS00137">
    <property type="entry name" value="SUBTILASE_HIS"/>
    <property type="match status" value="1"/>
</dbReference>
<feature type="active site" description="Charge relay system" evidence="4">
    <location>
        <position position="223"/>
    </location>
</feature>
<dbReference type="SUPFAM" id="SSF49785">
    <property type="entry name" value="Galactose-binding domain-like"/>
    <property type="match status" value="2"/>
</dbReference>
<name>A0A1M5WT63_9BACT</name>
<evidence type="ECO:0000256" key="2">
    <source>
        <dbReference type="ARBA" id="ARBA00022801"/>
    </source>
</evidence>
<dbReference type="GO" id="GO:0004252">
    <property type="term" value="F:serine-type endopeptidase activity"/>
    <property type="evidence" value="ECO:0007669"/>
    <property type="project" value="UniProtKB-UniRule"/>
</dbReference>
<keyword evidence="2 4" id="KW-0378">Hydrolase</keyword>
<keyword evidence="1 4" id="KW-0645">Protease</keyword>
<gene>
    <name evidence="6" type="ORF">SAMN04488109_5994</name>
</gene>
<feature type="active site" description="Charge relay system" evidence="4">
    <location>
        <position position="481"/>
    </location>
</feature>
<dbReference type="Pfam" id="PF00082">
    <property type="entry name" value="Peptidase_S8"/>
    <property type="match status" value="1"/>
</dbReference>
<feature type="domain" description="P/Homo B" evidence="5">
    <location>
        <begin position="581"/>
        <end position="716"/>
    </location>
</feature>
<dbReference type="InterPro" id="IPR022398">
    <property type="entry name" value="Peptidase_S8_His-AS"/>
</dbReference>
<dbReference type="InterPro" id="IPR008979">
    <property type="entry name" value="Galactose-bd-like_sf"/>
</dbReference>
<dbReference type="InterPro" id="IPR023828">
    <property type="entry name" value="Peptidase_S8_Ser-AS"/>
</dbReference>
<dbReference type="STRING" id="947013.SAMN04488109_5994"/>
<dbReference type="GO" id="GO:0016485">
    <property type="term" value="P:protein processing"/>
    <property type="evidence" value="ECO:0007669"/>
    <property type="project" value="TreeGrafter"/>
</dbReference>